<feature type="compositionally biased region" description="Basic and acidic residues" evidence="1">
    <location>
        <begin position="34"/>
        <end position="53"/>
    </location>
</feature>
<keyword evidence="3" id="KW-1185">Reference proteome</keyword>
<protein>
    <submittedName>
        <fullName evidence="2">Uncharacterized protein</fullName>
    </submittedName>
</protein>
<dbReference type="Proteomes" id="UP001152622">
    <property type="component" value="Chromosome 14"/>
</dbReference>
<dbReference type="AlphaFoldDB" id="A0A9Q1ENL5"/>
<sequence>MLGSYRKENSMAADIHGDLPRGDKHPHKHTPNLRGRDETGERSDGVNEPERSRLQTPPPAFRYIYGSRAPRIYPRMWECRCGIILFPGLAFRHYSFTPAGILNPSGPLQSAGFTARVAQRFLDGERCRSDRWGSSFVYKTGQRFSMTHAESRRFLLNCVCSVTSQGEGRSLNLLRLNVIHSDNLHKLL</sequence>
<dbReference type="EMBL" id="JAINUF010000014">
    <property type="protein sequence ID" value="KAJ8342102.1"/>
    <property type="molecule type" value="Genomic_DNA"/>
</dbReference>
<evidence type="ECO:0000313" key="2">
    <source>
        <dbReference type="EMBL" id="KAJ8342102.1"/>
    </source>
</evidence>
<accession>A0A9Q1ENL5</accession>
<reference evidence="2" key="1">
    <citation type="journal article" date="2023" name="Science">
        <title>Genome structures resolve the early diversification of teleost fishes.</title>
        <authorList>
            <person name="Parey E."/>
            <person name="Louis A."/>
            <person name="Montfort J."/>
            <person name="Bouchez O."/>
            <person name="Roques C."/>
            <person name="Iampietro C."/>
            <person name="Lluch J."/>
            <person name="Castinel A."/>
            <person name="Donnadieu C."/>
            <person name="Desvignes T."/>
            <person name="Floi Bucao C."/>
            <person name="Jouanno E."/>
            <person name="Wen M."/>
            <person name="Mejri S."/>
            <person name="Dirks R."/>
            <person name="Jansen H."/>
            <person name="Henkel C."/>
            <person name="Chen W.J."/>
            <person name="Zahm M."/>
            <person name="Cabau C."/>
            <person name="Klopp C."/>
            <person name="Thompson A.W."/>
            <person name="Robinson-Rechavi M."/>
            <person name="Braasch I."/>
            <person name="Lecointre G."/>
            <person name="Bobe J."/>
            <person name="Postlethwait J.H."/>
            <person name="Berthelot C."/>
            <person name="Roest Crollius H."/>
            <person name="Guiguen Y."/>
        </authorList>
    </citation>
    <scope>NUCLEOTIDE SEQUENCE</scope>
    <source>
        <strain evidence="2">WJC10195</strain>
    </source>
</reference>
<gene>
    <name evidence="2" type="ORF">SKAU_G00320300</name>
</gene>
<evidence type="ECO:0000313" key="3">
    <source>
        <dbReference type="Proteomes" id="UP001152622"/>
    </source>
</evidence>
<proteinExistence type="predicted"/>
<comment type="caution">
    <text evidence="2">The sequence shown here is derived from an EMBL/GenBank/DDBJ whole genome shotgun (WGS) entry which is preliminary data.</text>
</comment>
<organism evidence="2 3">
    <name type="scientific">Synaphobranchus kaupii</name>
    <name type="common">Kaup's arrowtooth eel</name>
    <dbReference type="NCBI Taxonomy" id="118154"/>
    <lineage>
        <taxon>Eukaryota</taxon>
        <taxon>Metazoa</taxon>
        <taxon>Chordata</taxon>
        <taxon>Craniata</taxon>
        <taxon>Vertebrata</taxon>
        <taxon>Euteleostomi</taxon>
        <taxon>Actinopterygii</taxon>
        <taxon>Neopterygii</taxon>
        <taxon>Teleostei</taxon>
        <taxon>Anguilliformes</taxon>
        <taxon>Synaphobranchidae</taxon>
        <taxon>Synaphobranchus</taxon>
    </lineage>
</organism>
<evidence type="ECO:0000256" key="1">
    <source>
        <dbReference type="SAM" id="MobiDB-lite"/>
    </source>
</evidence>
<feature type="region of interest" description="Disordered" evidence="1">
    <location>
        <begin position="1"/>
        <end position="59"/>
    </location>
</feature>
<feature type="compositionally biased region" description="Basic and acidic residues" evidence="1">
    <location>
        <begin position="1"/>
        <end position="23"/>
    </location>
</feature>
<name>A0A9Q1ENL5_SYNKA</name>